<dbReference type="PANTHER" id="PTHR47894">
    <property type="entry name" value="HTH-TYPE TRANSCRIPTIONAL REGULATOR GADX"/>
    <property type="match status" value="1"/>
</dbReference>
<dbReference type="PRINTS" id="PR00032">
    <property type="entry name" value="HTHARAC"/>
</dbReference>
<dbReference type="RefSeq" id="WP_181202851.1">
    <property type="nucleotide sequence ID" value="NZ_CP055675.1"/>
</dbReference>
<keyword evidence="1" id="KW-0805">Transcription regulation</keyword>
<dbReference type="AlphaFoldDB" id="A0A7W3EF30"/>
<keyword evidence="2" id="KW-0238">DNA-binding</keyword>
<evidence type="ECO:0000256" key="3">
    <source>
        <dbReference type="ARBA" id="ARBA00023163"/>
    </source>
</evidence>
<dbReference type="Gene3D" id="1.10.10.60">
    <property type="entry name" value="Homeodomain-like"/>
    <property type="match status" value="1"/>
</dbReference>
<name>A0A7W3EF30_ESCFE</name>
<dbReference type="PROSITE" id="PS01124">
    <property type="entry name" value="HTH_ARAC_FAMILY_2"/>
    <property type="match status" value="1"/>
</dbReference>
<reference evidence="4 5" key="1">
    <citation type="submission" date="2020-06" db="EMBL/GenBank/DDBJ databases">
        <title>REHAB project genomes.</title>
        <authorList>
            <person name="Shaw L.P."/>
        </authorList>
    </citation>
    <scope>NUCLEOTIDE SEQUENCE [LARGE SCALE GENOMIC DNA]</scope>
    <source>
        <strain evidence="4 5">RHB28-C13</strain>
    </source>
</reference>
<dbReference type="EMBL" id="CP055675">
    <property type="protein sequence ID" value="QLN01796.1"/>
    <property type="molecule type" value="Genomic_DNA"/>
</dbReference>
<protein>
    <submittedName>
        <fullName evidence="4">Helix-turn-helix domain-containing protein</fullName>
    </submittedName>
</protein>
<evidence type="ECO:0000256" key="2">
    <source>
        <dbReference type="ARBA" id="ARBA00023125"/>
    </source>
</evidence>
<proteinExistence type="predicted"/>
<dbReference type="GO" id="GO:0005829">
    <property type="term" value="C:cytosol"/>
    <property type="evidence" value="ECO:0007669"/>
    <property type="project" value="TreeGrafter"/>
</dbReference>
<keyword evidence="3" id="KW-0804">Transcription</keyword>
<dbReference type="PROSITE" id="PS00041">
    <property type="entry name" value="HTH_ARAC_FAMILY_1"/>
    <property type="match status" value="1"/>
</dbReference>
<dbReference type="Proteomes" id="UP000510927">
    <property type="component" value="Chromosome"/>
</dbReference>
<dbReference type="InterPro" id="IPR020449">
    <property type="entry name" value="Tscrpt_reg_AraC-type_HTH"/>
</dbReference>
<dbReference type="GO" id="GO:0000976">
    <property type="term" value="F:transcription cis-regulatory region binding"/>
    <property type="evidence" value="ECO:0007669"/>
    <property type="project" value="TreeGrafter"/>
</dbReference>
<gene>
    <name evidence="4" type="ORF">HVY52_19115</name>
</gene>
<dbReference type="SMART" id="SM00342">
    <property type="entry name" value="HTH_ARAC"/>
    <property type="match status" value="1"/>
</dbReference>
<dbReference type="PANTHER" id="PTHR47894:SF4">
    <property type="entry name" value="HTH-TYPE TRANSCRIPTIONAL REGULATOR GADX"/>
    <property type="match status" value="1"/>
</dbReference>
<dbReference type="SUPFAM" id="SSF46689">
    <property type="entry name" value="Homeodomain-like"/>
    <property type="match status" value="1"/>
</dbReference>
<dbReference type="Pfam" id="PF12833">
    <property type="entry name" value="HTH_18"/>
    <property type="match status" value="1"/>
</dbReference>
<accession>A0A7W3EF30</accession>
<dbReference type="GO" id="GO:0003700">
    <property type="term" value="F:DNA-binding transcription factor activity"/>
    <property type="evidence" value="ECO:0007669"/>
    <property type="project" value="InterPro"/>
</dbReference>
<sequence length="245" mass="28295">MAHVCSVVLVCRSLDIYYEKKHLNIIKDSLILMDEKLAFRIPHNCSWVRSLEIDECIVSNYLQHIRHPAQYSGKHTRHRLLINHQPPLPLVRAIFDSFDAAETLTPTLSNMLYFSCLSLFSMHDELVPLLFNSINTLSGKVERIISVDTSRRWYLRDVAEKLYTSESLIKKKLQDENTSFSKILLASRMARAKTLLELNKMPLTVIAEKCGYSSTSYFINTFRQYYGVTPHQYSHRSAALFASLC</sequence>
<evidence type="ECO:0000313" key="5">
    <source>
        <dbReference type="Proteomes" id="UP000510927"/>
    </source>
</evidence>
<dbReference type="InterPro" id="IPR018062">
    <property type="entry name" value="HTH_AraC-typ_CS"/>
</dbReference>
<evidence type="ECO:0000313" key="4">
    <source>
        <dbReference type="EMBL" id="QLN01796.1"/>
    </source>
</evidence>
<dbReference type="InterPro" id="IPR018060">
    <property type="entry name" value="HTH_AraC"/>
</dbReference>
<organism evidence="4 5">
    <name type="scientific">Escherichia fergusonii</name>
    <dbReference type="NCBI Taxonomy" id="564"/>
    <lineage>
        <taxon>Bacteria</taxon>
        <taxon>Pseudomonadati</taxon>
        <taxon>Pseudomonadota</taxon>
        <taxon>Gammaproteobacteria</taxon>
        <taxon>Enterobacterales</taxon>
        <taxon>Enterobacteriaceae</taxon>
        <taxon>Escherichia</taxon>
    </lineage>
</organism>
<dbReference type="InterPro" id="IPR009057">
    <property type="entry name" value="Homeodomain-like_sf"/>
</dbReference>
<evidence type="ECO:0000256" key="1">
    <source>
        <dbReference type="ARBA" id="ARBA00023015"/>
    </source>
</evidence>